<feature type="signal peptide" evidence="1">
    <location>
        <begin position="1"/>
        <end position="21"/>
    </location>
</feature>
<evidence type="ECO:0000313" key="3">
    <source>
        <dbReference type="Proteomes" id="UP001597475"/>
    </source>
</evidence>
<dbReference type="RefSeq" id="WP_386844865.1">
    <property type="nucleotide sequence ID" value="NZ_JBHUMK010000037.1"/>
</dbReference>
<evidence type="ECO:0000256" key="1">
    <source>
        <dbReference type="SAM" id="SignalP"/>
    </source>
</evidence>
<evidence type="ECO:0000313" key="2">
    <source>
        <dbReference type="EMBL" id="MFD2609468.1"/>
    </source>
</evidence>
<accession>A0ABW5P3P0</accession>
<organism evidence="2 3">
    <name type="scientific">Deinococcus taklimakanensis</name>
    <dbReference type="NCBI Taxonomy" id="536443"/>
    <lineage>
        <taxon>Bacteria</taxon>
        <taxon>Thermotogati</taxon>
        <taxon>Deinococcota</taxon>
        <taxon>Deinococci</taxon>
        <taxon>Deinococcales</taxon>
        <taxon>Deinococcaceae</taxon>
        <taxon>Deinococcus</taxon>
    </lineage>
</organism>
<dbReference type="Proteomes" id="UP001597475">
    <property type="component" value="Unassembled WGS sequence"/>
</dbReference>
<protein>
    <submittedName>
        <fullName evidence="2">Uncharacterized protein</fullName>
    </submittedName>
</protein>
<keyword evidence="3" id="KW-1185">Reference proteome</keyword>
<name>A0ABW5P3P0_9DEIO</name>
<dbReference type="EMBL" id="JBHUMK010000037">
    <property type="protein sequence ID" value="MFD2609468.1"/>
    <property type="molecule type" value="Genomic_DNA"/>
</dbReference>
<feature type="chain" id="PRO_5045419532" evidence="1">
    <location>
        <begin position="22"/>
        <end position="185"/>
    </location>
</feature>
<proteinExistence type="predicted"/>
<gene>
    <name evidence="2" type="ORF">ACFSR9_08470</name>
</gene>
<keyword evidence="1" id="KW-0732">Signal</keyword>
<reference evidence="3" key="1">
    <citation type="journal article" date="2019" name="Int. J. Syst. Evol. Microbiol.">
        <title>The Global Catalogue of Microorganisms (GCM) 10K type strain sequencing project: providing services to taxonomists for standard genome sequencing and annotation.</title>
        <authorList>
            <consortium name="The Broad Institute Genomics Platform"/>
            <consortium name="The Broad Institute Genome Sequencing Center for Infectious Disease"/>
            <person name="Wu L."/>
            <person name="Ma J."/>
        </authorList>
    </citation>
    <scope>NUCLEOTIDE SEQUENCE [LARGE SCALE GENOMIC DNA]</scope>
    <source>
        <strain evidence="3">KCTC 33842</strain>
    </source>
</reference>
<comment type="caution">
    <text evidence="2">The sequence shown here is derived from an EMBL/GenBank/DDBJ whole genome shotgun (WGS) entry which is preliminary data.</text>
</comment>
<sequence>MRLLSLALSALLGVAAANSYAPPRPLLVGSEWGGYGFKFLPQGVNPASASAKATRGELVQLQPDGSLKTLWKRALVNTPSRVLLSPRGHVVTLDNWAGYSSPKHAVVVYSPQGKVTADLTYAQVMQGSPACNACQSMDGPFLSWGYQKIDFTSYGNGDEWFLILRDAKGKGPTLSLKTGKLKQMP</sequence>